<dbReference type="AlphaFoldDB" id="A0AAV4M2R3"/>
<dbReference type="RefSeq" id="XP_067718224.1">
    <property type="nucleotide sequence ID" value="XM_067862123.1"/>
</dbReference>
<sequence length="251" mass="27079">MSRLRSCSSTRSQETKLEDSAWRSMKLGWPVVAIQTTVQRDVLVWRDAVEPRGREVVLAGAAETRELGEERVAANRRHAVVAHGHNGRVQNVEEAPEQEVARGGVRVGQVVQQLEVELLVDLVLEVHHLADADDVSLRKVVLGAAAGVQQLLGALSRVKRTTLADGAGKGADDALDQVLVRDVGGRVDVARRVGDVVGGPGRRYGSEGAVGVLQHVQKLGVEGVQQLRQRLQEAGVEGFEVLVWDRGNGVQ</sequence>
<comment type="caution">
    <text evidence="1">The sequence shown here is derived from an EMBL/GenBank/DDBJ whole genome shotgun (WGS) entry which is preliminary data.</text>
</comment>
<evidence type="ECO:0000313" key="2">
    <source>
        <dbReference type="Proteomes" id="UP001497744"/>
    </source>
</evidence>
<dbReference type="EMBL" id="BPLF01000006">
    <property type="protein sequence ID" value="GIX66155.1"/>
    <property type="molecule type" value="Genomic_DNA"/>
</dbReference>
<organism evidence="1 2">
    <name type="scientific">Babesia caballi</name>
    <dbReference type="NCBI Taxonomy" id="5871"/>
    <lineage>
        <taxon>Eukaryota</taxon>
        <taxon>Sar</taxon>
        <taxon>Alveolata</taxon>
        <taxon>Apicomplexa</taxon>
        <taxon>Aconoidasida</taxon>
        <taxon>Piroplasmida</taxon>
        <taxon>Babesiidae</taxon>
        <taxon>Babesia</taxon>
    </lineage>
</organism>
<name>A0AAV4M2R3_BABCB</name>
<gene>
    <name evidence="1" type="ORF">BcabD6B2_55910</name>
</gene>
<dbReference type="Proteomes" id="UP001497744">
    <property type="component" value="Unassembled WGS sequence"/>
</dbReference>
<evidence type="ECO:0000313" key="1">
    <source>
        <dbReference type="EMBL" id="GIX66155.1"/>
    </source>
</evidence>
<accession>A0AAV4M2R3</accession>
<proteinExistence type="predicted"/>
<protein>
    <submittedName>
        <fullName evidence="1">2-isopropylmalate synthase</fullName>
    </submittedName>
</protein>
<dbReference type="GeneID" id="94197636"/>
<reference evidence="1 2" key="1">
    <citation type="submission" date="2021-06" db="EMBL/GenBank/DDBJ databases">
        <title>Genome sequence of Babesia caballi.</title>
        <authorList>
            <person name="Yamagishi J."/>
            <person name="Kidaka T."/>
            <person name="Ochi A."/>
        </authorList>
    </citation>
    <scope>NUCLEOTIDE SEQUENCE [LARGE SCALE GENOMIC DNA]</scope>
    <source>
        <strain evidence="1">USDA-D6B2</strain>
    </source>
</reference>
<keyword evidence="2" id="KW-1185">Reference proteome</keyword>